<dbReference type="Proteomes" id="UP000168428">
    <property type="component" value="Segment"/>
</dbReference>
<dbReference type="GeneID" id="19735511"/>
<evidence type="ECO:0000256" key="7">
    <source>
        <dbReference type="ARBA" id="ARBA00023200"/>
    </source>
</evidence>
<evidence type="ECO:0000313" key="8">
    <source>
        <dbReference type="EMBL" id="AIA62073.1"/>
    </source>
</evidence>
<dbReference type="SUPFAM" id="SSF52980">
    <property type="entry name" value="Restriction endonuclease-like"/>
    <property type="match status" value="1"/>
</dbReference>
<name>A0A068ABR2_9GAMA</name>
<keyword evidence="9" id="KW-1185">Reference proteome</keyword>
<keyword evidence="2" id="KW-0945">Host-virus interaction</keyword>
<dbReference type="InterPro" id="IPR001616">
    <property type="entry name" value="Herpes_alk_exo"/>
</dbReference>
<keyword evidence="7" id="KW-1035">Host cytoplasm</keyword>
<organism evidence="8 9">
    <name type="scientific">Alcelaphine gammaherpesvirus 2</name>
    <dbReference type="NCBI Taxonomy" id="138184"/>
    <lineage>
        <taxon>Viruses</taxon>
        <taxon>Duplodnaviria</taxon>
        <taxon>Heunggongvirae</taxon>
        <taxon>Peploviricota</taxon>
        <taxon>Herviviricetes</taxon>
        <taxon>Herpesvirales</taxon>
        <taxon>Orthoherpesviridae</taxon>
        <taxon>Gammaherpesvirinae</taxon>
        <taxon>Macavirus</taxon>
        <taxon>Macavirus alcelaphinegamma2</taxon>
    </lineage>
</organism>
<proteinExistence type="inferred from homology"/>
<evidence type="ECO:0000256" key="5">
    <source>
        <dbReference type="ARBA" id="ARBA00022801"/>
    </source>
</evidence>
<evidence type="ECO:0000313" key="9">
    <source>
        <dbReference type="Proteomes" id="UP000168428"/>
    </source>
</evidence>
<evidence type="ECO:0000256" key="3">
    <source>
        <dbReference type="ARBA" id="ARBA00022722"/>
    </source>
</evidence>
<keyword evidence="5" id="KW-0378">Hydrolase</keyword>
<dbReference type="GO" id="GO:0003677">
    <property type="term" value="F:DNA binding"/>
    <property type="evidence" value="ECO:0007669"/>
    <property type="project" value="InterPro"/>
</dbReference>
<dbReference type="HAMAP" id="MF_04009">
    <property type="entry name" value="HSV_AN"/>
    <property type="match status" value="1"/>
</dbReference>
<dbReference type="EMBL" id="KF274499">
    <property type="protein sequence ID" value="AIA62073.1"/>
    <property type="molecule type" value="Genomic_DNA"/>
</dbReference>
<dbReference type="InterPro" id="IPR034720">
    <property type="entry name" value="Viral_alk_exo"/>
</dbReference>
<dbReference type="PRINTS" id="PR00924">
    <property type="entry name" value="ALKEXNUCLASE"/>
</dbReference>
<keyword evidence="1" id="KW-1048">Host nucleus</keyword>
<evidence type="ECO:0000256" key="4">
    <source>
        <dbReference type="ARBA" id="ARBA00022759"/>
    </source>
</evidence>
<dbReference type="OrthoDB" id="4574at10239"/>
<dbReference type="KEGG" id="vg:19735511"/>
<keyword evidence="6" id="KW-0269">Exonuclease</keyword>
<dbReference type="GO" id="GO:0004527">
    <property type="term" value="F:exonuclease activity"/>
    <property type="evidence" value="ECO:0007669"/>
    <property type="project" value="UniProtKB-KW"/>
</dbReference>
<dbReference type="RefSeq" id="YP_009044419.1">
    <property type="nucleotide sequence ID" value="NC_024382.1"/>
</dbReference>
<gene>
    <name evidence="8" type="ORF">ALHV2gp33</name>
</gene>
<evidence type="ECO:0000256" key="1">
    <source>
        <dbReference type="ARBA" id="ARBA00022562"/>
    </source>
</evidence>
<dbReference type="GO" id="GO:0004519">
    <property type="term" value="F:endonuclease activity"/>
    <property type="evidence" value="ECO:0007669"/>
    <property type="project" value="UniProtKB-KW"/>
</dbReference>
<dbReference type="Pfam" id="PF01771">
    <property type="entry name" value="Viral_alk_exo"/>
    <property type="match status" value="1"/>
</dbReference>
<reference evidence="8 9" key="1">
    <citation type="journal article" date="2014" name="Vet. Microbiol.">
        <title>Malignant catarrhal fever in American bison (Bison bison) experimentally infected with alcelaphine herpesvirus 2.</title>
        <authorList>
            <person name="Taus N.S."/>
            <person name="O'Toole D."/>
            <person name="Herndon D.R."/>
            <person name="Cunha C.W."/>
            <person name="Warg J.V."/>
            <person name="Seal B.S."/>
            <person name="Brooking A."/>
            <person name="Li H."/>
        </authorList>
    </citation>
    <scope>NUCLEOTIDE SEQUENCE [LARGE SCALE GENOMIC DNA]</scope>
    <source>
        <strain evidence="8">Topi-AlHV-2</strain>
    </source>
</reference>
<evidence type="ECO:0000256" key="6">
    <source>
        <dbReference type="ARBA" id="ARBA00022839"/>
    </source>
</evidence>
<dbReference type="InterPro" id="IPR011335">
    <property type="entry name" value="Restrct_endonuc-II-like"/>
</dbReference>
<protein>
    <submittedName>
        <fullName evidence="8">Orf37</fullName>
    </submittedName>
</protein>
<dbReference type="Gene3D" id="1.20.120.860">
    <property type="entry name" value="Herpesvirus alkaline exonuclease, N-terminal domain"/>
    <property type="match status" value="1"/>
</dbReference>
<evidence type="ECO:0000256" key="2">
    <source>
        <dbReference type="ARBA" id="ARBA00022581"/>
    </source>
</evidence>
<keyword evidence="3" id="KW-0540">Nuclease</keyword>
<sequence>MDFLNKATLLEQTLTMEIGEQVKKLATYTFSNFIRCPEVQKAIASGQIGKEMPHLRFVYIFYLFKKIQDFIGDTEVIEIYEKVMGSDRAGAAKLEDVVKACTEMRPPIQAKICEHIERLTRGQSDNVLWEVLRDGVISSSKLLKFVKQQTPDSKIFHPIPIEKNHYVASPVAFGVRNENTVKKLISELVIEEGIDCISEFGFMLSPNDGIFGVSLDMCTNASMSDNNTVEFTSSTNIYEIKCRYKYLFSKCDYDPIYQAYQKLYNSPGRQELIDFIQSIQKPTVEYVSRGRLPTQNDYLLSFDKAWNFGPPKRKRKLAPGHKITEQCMKYNCYTESKVIILSDPALTSGKIEVKGSFFVDIYVNPRHAYYHQCMLQYKIVTNYVQLTKGETCKYTHPSAFLVSAFFRKRDSADFAKTYIKTERSFLNPTVEIPVLLIITPVFVPHGPLVDTLEQAIKFWQVAVKEEFNHWPWAPVSLSAVGDITP</sequence>
<accession>A0A068ABR2</accession>
<keyword evidence="4" id="KW-0255">Endonuclease</keyword>